<proteinExistence type="predicted"/>
<dbReference type="Pfam" id="PF02698">
    <property type="entry name" value="DUF218"/>
    <property type="match status" value="1"/>
</dbReference>
<dbReference type="GO" id="GO:0005886">
    <property type="term" value="C:plasma membrane"/>
    <property type="evidence" value="ECO:0007669"/>
    <property type="project" value="TreeGrafter"/>
</dbReference>
<organism evidence="2 3">
    <name type="scientific">Entomobacter blattae</name>
    <dbReference type="NCBI Taxonomy" id="2762277"/>
    <lineage>
        <taxon>Bacteria</taxon>
        <taxon>Pseudomonadati</taxon>
        <taxon>Pseudomonadota</taxon>
        <taxon>Alphaproteobacteria</taxon>
        <taxon>Acetobacterales</taxon>
        <taxon>Acetobacteraceae</taxon>
        <taxon>Entomobacter</taxon>
    </lineage>
</organism>
<evidence type="ECO:0000313" key="2">
    <source>
        <dbReference type="EMBL" id="QNT77628.1"/>
    </source>
</evidence>
<dbReference type="InterPro" id="IPR051599">
    <property type="entry name" value="Cell_Envelope_Assoc"/>
</dbReference>
<keyword evidence="3" id="KW-1185">Reference proteome</keyword>
<feature type="domain" description="DUF218" evidence="1">
    <location>
        <begin position="40"/>
        <end position="227"/>
    </location>
</feature>
<name>A0A7H1NPB8_9PROT</name>
<dbReference type="EMBL" id="CP060244">
    <property type="protein sequence ID" value="QNT77628.1"/>
    <property type="molecule type" value="Genomic_DNA"/>
</dbReference>
<evidence type="ECO:0000313" key="3">
    <source>
        <dbReference type="Proteomes" id="UP000516349"/>
    </source>
</evidence>
<dbReference type="AlphaFoldDB" id="A0A7H1NPB8"/>
<evidence type="ECO:0000259" key="1">
    <source>
        <dbReference type="Pfam" id="PF02698"/>
    </source>
</evidence>
<gene>
    <name evidence="2" type="ORF">JGUZn3_03770</name>
</gene>
<reference evidence="2 3" key="1">
    <citation type="submission" date="2020-08" db="EMBL/GenBank/DDBJ databases">
        <title>Complete genome sequence of Entomobacter blattae G55GP.</title>
        <authorList>
            <person name="Poehlein A."/>
            <person name="Guzman J."/>
            <person name="Daniel R."/>
            <person name="Vilcinskas A."/>
        </authorList>
    </citation>
    <scope>NUCLEOTIDE SEQUENCE [LARGE SCALE GENOMIC DNA]</scope>
    <source>
        <strain evidence="2 3">G55GP</strain>
    </source>
</reference>
<protein>
    <recommendedName>
        <fullName evidence="1">DUF218 domain-containing protein</fullName>
    </recommendedName>
</protein>
<dbReference type="PANTHER" id="PTHR30336:SF20">
    <property type="entry name" value="DUF218 DOMAIN-CONTAINING PROTEIN"/>
    <property type="match status" value="1"/>
</dbReference>
<dbReference type="KEGG" id="ebla:JGUZn3_03770"/>
<sequence>MPEILQNQSLIEKGPIEEGAIEKGSIKGKSLSSPWGYEAVIIIFGAAHRPNGQVRNVMRHRVERAVSYASFLRAQGYRRILYIPTGGVTGKKYHQTHSEAQSMQCLLVENHVKPEDIFCENHALDTLDSVKICSALLARLLPSESISFENHFFDRILRHRLYHHLYHRSGHRSGKKTGYRVVLVSSAYHIIRCWVLMRLLGWKCVGVWPNVPAAPRKLRRWYWRLREIPALLYDCTMLVLGRVWQKIRQEPF</sequence>
<dbReference type="CDD" id="cd06259">
    <property type="entry name" value="YdcF-like"/>
    <property type="match status" value="1"/>
</dbReference>
<dbReference type="PANTHER" id="PTHR30336">
    <property type="entry name" value="INNER MEMBRANE PROTEIN, PROBABLE PERMEASE"/>
    <property type="match status" value="1"/>
</dbReference>
<dbReference type="Proteomes" id="UP000516349">
    <property type="component" value="Chromosome"/>
</dbReference>
<dbReference type="RefSeq" id="WP_203414067.1">
    <property type="nucleotide sequence ID" value="NZ_CP060244.1"/>
</dbReference>
<dbReference type="InterPro" id="IPR003848">
    <property type="entry name" value="DUF218"/>
</dbReference>
<accession>A0A7H1NPB8</accession>